<comment type="similarity">
    <text evidence="4">Belongs to the methyl-accepting chemotaxis (MCP) protein family.</text>
</comment>
<evidence type="ECO:0000256" key="3">
    <source>
        <dbReference type="ARBA" id="ARBA00023224"/>
    </source>
</evidence>
<evidence type="ECO:0000313" key="8">
    <source>
        <dbReference type="EMBL" id="GED69547.1"/>
    </source>
</evidence>
<name>A0ABQ0TNS5_9BACL</name>
<reference evidence="8 9" key="1">
    <citation type="submission" date="2019-06" db="EMBL/GenBank/DDBJ databases">
        <title>Whole genome shotgun sequence of Brevibacillus reuszeri NBRC 15719.</title>
        <authorList>
            <person name="Hosoyama A."/>
            <person name="Uohara A."/>
            <person name="Ohji S."/>
            <person name="Ichikawa N."/>
        </authorList>
    </citation>
    <scope>NUCLEOTIDE SEQUENCE [LARGE SCALE GENOMIC DNA]</scope>
    <source>
        <strain evidence="8 9">NBRC 15719</strain>
    </source>
</reference>
<evidence type="ECO:0000256" key="4">
    <source>
        <dbReference type="ARBA" id="ARBA00029447"/>
    </source>
</evidence>
<evidence type="ECO:0000259" key="7">
    <source>
        <dbReference type="PROSITE" id="PS50192"/>
    </source>
</evidence>
<feature type="domain" description="Methyl-accepting transducer" evidence="6">
    <location>
        <begin position="23"/>
        <end position="209"/>
    </location>
</feature>
<dbReference type="InterPro" id="IPR000727">
    <property type="entry name" value="T_SNARE_dom"/>
</dbReference>
<dbReference type="PROSITE" id="PS50111">
    <property type="entry name" value="CHEMOTAXIS_TRANSDUC_2"/>
    <property type="match status" value="1"/>
</dbReference>
<gene>
    <name evidence="8" type="ORF">BRE01_32490</name>
</gene>
<dbReference type="Gene3D" id="1.10.287.950">
    <property type="entry name" value="Methyl-accepting chemotaxis protein"/>
    <property type="match status" value="1"/>
</dbReference>
<dbReference type="InterPro" id="IPR004089">
    <property type="entry name" value="MCPsignal_dom"/>
</dbReference>
<protein>
    <recommendedName>
        <fullName evidence="10">Methyl-accepting transducer domain-containing protein</fullName>
    </recommendedName>
</protein>
<dbReference type="SUPFAM" id="SSF58104">
    <property type="entry name" value="Methyl-accepting chemotaxis protein (MCP) signaling domain"/>
    <property type="match status" value="1"/>
</dbReference>
<evidence type="ECO:0000256" key="2">
    <source>
        <dbReference type="ARBA" id="ARBA00022519"/>
    </source>
</evidence>
<accession>A0ABQ0TNS5</accession>
<comment type="subcellular location">
    <subcellularLocation>
        <location evidence="1">Cell inner membrane</location>
        <topology evidence="1">Multi-pass membrane protein</topology>
    </subcellularLocation>
</comment>
<dbReference type="EMBL" id="BJON01000013">
    <property type="protein sequence ID" value="GED69547.1"/>
    <property type="molecule type" value="Genomic_DNA"/>
</dbReference>
<dbReference type="PROSITE" id="PS50192">
    <property type="entry name" value="T_SNARE"/>
    <property type="match status" value="1"/>
</dbReference>
<evidence type="ECO:0000259" key="6">
    <source>
        <dbReference type="PROSITE" id="PS50111"/>
    </source>
</evidence>
<proteinExistence type="inferred from homology"/>
<keyword evidence="9" id="KW-1185">Reference proteome</keyword>
<keyword evidence="3 5" id="KW-0807">Transducer</keyword>
<feature type="domain" description="T-SNARE coiled-coil homology" evidence="7">
    <location>
        <begin position="21"/>
        <end position="83"/>
    </location>
</feature>
<keyword evidence="2" id="KW-0997">Cell inner membrane</keyword>
<dbReference type="SMART" id="SM00283">
    <property type="entry name" value="MA"/>
    <property type="match status" value="1"/>
</dbReference>
<evidence type="ECO:0008006" key="10">
    <source>
        <dbReference type="Google" id="ProtNLM"/>
    </source>
</evidence>
<keyword evidence="2" id="KW-0472">Membrane</keyword>
<dbReference type="Pfam" id="PF00015">
    <property type="entry name" value="MCPsignal"/>
    <property type="match status" value="1"/>
</dbReference>
<comment type="caution">
    <text evidence="8">The sequence shown here is derived from an EMBL/GenBank/DDBJ whole genome shotgun (WGS) entry which is preliminary data.</text>
</comment>
<dbReference type="PANTHER" id="PTHR32089">
    <property type="entry name" value="METHYL-ACCEPTING CHEMOTAXIS PROTEIN MCPB"/>
    <property type="match status" value="1"/>
</dbReference>
<sequence>MGLVLTFIIFRDIRNVADNIYAASQTVASSSEEISASVQEVASGTHHQTNMVNGISEMIDQMDKAIGQIASNIEETSSLVNRTSVIAENGGKMMGNALVGMQDISTKVHHLLDNSKQIDLIVTTIKDIADQTNLLALNASIEAARAGEHGRGFAVVADSVGKLANQSGESTKGIIQLVHTMQESTQETASATEELASMAEKLNLLVTKL</sequence>
<organism evidence="8 9">
    <name type="scientific">Brevibacillus reuszeri</name>
    <dbReference type="NCBI Taxonomy" id="54915"/>
    <lineage>
        <taxon>Bacteria</taxon>
        <taxon>Bacillati</taxon>
        <taxon>Bacillota</taxon>
        <taxon>Bacilli</taxon>
        <taxon>Bacillales</taxon>
        <taxon>Paenibacillaceae</taxon>
        <taxon>Brevibacillus</taxon>
    </lineage>
</organism>
<evidence type="ECO:0000256" key="5">
    <source>
        <dbReference type="PROSITE-ProRule" id="PRU00284"/>
    </source>
</evidence>
<dbReference type="Proteomes" id="UP000319578">
    <property type="component" value="Unassembled WGS sequence"/>
</dbReference>
<evidence type="ECO:0000313" key="9">
    <source>
        <dbReference type="Proteomes" id="UP000319578"/>
    </source>
</evidence>
<dbReference type="PANTHER" id="PTHR32089:SF112">
    <property type="entry name" value="LYSOZYME-LIKE PROTEIN-RELATED"/>
    <property type="match status" value="1"/>
</dbReference>
<keyword evidence="2" id="KW-1003">Cell membrane</keyword>
<dbReference type="InterPro" id="IPR004090">
    <property type="entry name" value="Chemotax_Me-accpt_rcpt"/>
</dbReference>
<evidence type="ECO:0000256" key="1">
    <source>
        <dbReference type="ARBA" id="ARBA00004429"/>
    </source>
</evidence>
<dbReference type="PRINTS" id="PR00260">
    <property type="entry name" value="CHEMTRNSDUCR"/>
</dbReference>